<name>A0ABR3C2Y0_9PEZI</name>
<dbReference type="CDD" id="cd04730">
    <property type="entry name" value="NPD_like"/>
    <property type="match status" value="1"/>
</dbReference>
<dbReference type="Proteomes" id="UP001430584">
    <property type="component" value="Unassembled WGS sequence"/>
</dbReference>
<sequence>MSAVTLGLSESTDSLFSRKRRSKTPPSLPPPSGERRKQSLCETPLDLQDTTPLDNVTAAAKETVLYLAYGSNLCYETFQGKRGIRPLSQINVVVPSLRITFDLPGIPYTEPCFSNSGLRDSTLGNEDETASEKTPLLAPTSEYHKDRWKKGLVGVVYEVTLSDYAHIIATEGGGTGYKDVLVDCYPLDDEDSVPDQPTGQPFKAHTLFAPSDRGGRLKRPDPSYAQPSARYLKLITDGAEEHRLPKDYKDYLYEIRPYTITSKRQRVGQMMFNTIWLPLFLVMISLQEAFQDKNGNSPRWVAAFANALVNAAWASYDGAFKEIFGDGERTIEKGDEEMQTSACFVRGDGQSAPPTFPADVVILLGCSKYFTLQSASRLDDFKQSAMNSSAAFRAGLPWVQAPLIVGAPMRLIAFVPLAVEVSRAGGLGFIAAGSDTSILEPNLRKAHQQLTTNPIPRSDPHRVLPIGVGFINWGANLEQAAALLGEYTPAAAWFFAPRKTDDLGLWTSTIREATRGRTSIWVQVGTVAEALAVTHVCKPDVLVVQGTDAGGHGRERGAGIVALLPEVADAIAALNLSSRERPALMAAGGIAEGRGVAAALALGAEGVVIGTRFLACPEAAIAPGYRAEVIRASDGGASTARTKVYDQLRGTTDWPEGYNARGVLNRSWEDAEEGMPLEENIRFYEEAVKLGDGGWGPKGRMTTEIFENSVCTSPNLREQAPHAGPGMRIPGLTQWPTTPSSERADSLRPLSPKRQATAHESPAKQPGRNTLLWTWQQILRLISIQWNPGTY</sequence>
<evidence type="ECO:0000256" key="1">
    <source>
        <dbReference type="ARBA" id="ARBA00022630"/>
    </source>
</evidence>
<evidence type="ECO:0000256" key="3">
    <source>
        <dbReference type="ARBA" id="ARBA00023002"/>
    </source>
</evidence>
<dbReference type="EMBL" id="JAJVCZ030000010">
    <property type="protein sequence ID" value="KAL0254716.1"/>
    <property type="molecule type" value="Genomic_DNA"/>
</dbReference>
<dbReference type="PANTHER" id="PTHR32332">
    <property type="entry name" value="2-NITROPROPANE DIOXYGENASE"/>
    <property type="match status" value="1"/>
</dbReference>
<evidence type="ECO:0000256" key="2">
    <source>
        <dbReference type="ARBA" id="ARBA00022643"/>
    </source>
</evidence>
<dbReference type="GeneID" id="92013324"/>
<accession>A0ABR3C2Y0</accession>
<keyword evidence="1" id="KW-0285">Flavoprotein</keyword>
<evidence type="ECO:0000313" key="5">
    <source>
        <dbReference type="EMBL" id="KAL0254716.1"/>
    </source>
</evidence>
<dbReference type="Pfam" id="PF03060">
    <property type="entry name" value="NMO"/>
    <property type="match status" value="1"/>
</dbReference>
<reference evidence="5 6" key="1">
    <citation type="submission" date="2024-02" db="EMBL/GenBank/DDBJ databases">
        <title>De novo assembly and annotation of 12 fungi associated with fruit tree decline syndrome in Ontario, Canada.</title>
        <authorList>
            <person name="Sulman M."/>
            <person name="Ellouze W."/>
            <person name="Ilyukhin E."/>
        </authorList>
    </citation>
    <scope>NUCLEOTIDE SEQUENCE [LARGE SCALE GENOMIC DNA]</scope>
    <source>
        <strain evidence="5 6">FDS-637</strain>
    </source>
</reference>
<feature type="region of interest" description="Disordered" evidence="4">
    <location>
        <begin position="1"/>
        <end position="38"/>
    </location>
</feature>
<dbReference type="SUPFAM" id="SSF51412">
    <property type="entry name" value="Inosine monophosphate dehydrogenase (IMPDH)"/>
    <property type="match status" value="1"/>
</dbReference>
<protein>
    <recommendedName>
        <fullName evidence="7">Gamma-glutamylcyclotransferase</fullName>
    </recommendedName>
</protein>
<dbReference type="Gene3D" id="3.10.490.10">
    <property type="entry name" value="Gamma-glutamyl cyclotransferase-like"/>
    <property type="match status" value="1"/>
</dbReference>
<keyword evidence="6" id="KW-1185">Reference proteome</keyword>
<keyword evidence="2" id="KW-0288">FMN</keyword>
<evidence type="ECO:0000313" key="6">
    <source>
        <dbReference type="Proteomes" id="UP001430584"/>
    </source>
</evidence>
<proteinExistence type="predicted"/>
<keyword evidence="3" id="KW-0560">Oxidoreductase</keyword>
<dbReference type="Gene3D" id="3.20.20.70">
    <property type="entry name" value="Aldolase class I"/>
    <property type="match status" value="1"/>
</dbReference>
<dbReference type="InterPro" id="IPR013785">
    <property type="entry name" value="Aldolase_TIM"/>
</dbReference>
<dbReference type="RefSeq" id="XP_066628587.1">
    <property type="nucleotide sequence ID" value="XM_066780641.1"/>
</dbReference>
<comment type="caution">
    <text evidence="5">The sequence shown here is derived from an EMBL/GenBank/DDBJ whole genome shotgun (WGS) entry which is preliminary data.</text>
</comment>
<dbReference type="PANTHER" id="PTHR32332:SF34">
    <property type="entry name" value="2-NITROPROPANE DIOXYGENASE FAMILY, PUTATIVE-RELATED"/>
    <property type="match status" value="1"/>
</dbReference>
<gene>
    <name evidence="5" type="ORF">SLS55_009239</name>
</gene>
<evidence type="ECO:0008006" key="7">
    <source>
        <dbReference type="Google" id="ProtNLM"/>
    </source>
</evidence>
<feature type="region of interest" description="Disordered" evidence="4">
    <location>
        <begin position="715"/>
        <end position="767"/>
    </location>
</feature>
<dbReference type="InterPro" id="IPR004136">
    <property type="entry name" value="NMO"/>
</dbReference>
<organism evidence="5 6">
    <name type="scientific">Diplodia seriata</name>
    <dbReference type="NCBI Taxonomy" id="420778"/>
    <lineage>
        <taxon>Eukaryota</taxon>
        <taxon>Fungi</taxon>
        <taxon>Dikarya</taxon>
        <taxon>Ascomycota</taxon>
        <taxon>Pezizomycotina</taxon>
        <taxon>Dothideomycetes</taxon>
        <taxon>Dothideomycetes incertae sedis</taxon>
        <taxon>Botryosphaeriales</taxon>
        <taxon>Botryosphaeriaceae</taxon>
        <taxon>Diplodia</taxon>
    </lineage>
</organism>
<evidence type="ECO:0000256" key="4">
    <source>
        <dbReference type="SAM" id="MobiDB-lite"/>
    </source>
</evidence>